<dbReference type="STRING" id="763406.A0A1E3NG64"/>
<keyword evidence="2" id="KW-0539">Nucleus</keyword>
<feature type="domain" description="Serine/threonine-protein phosphatase 4 regulatory subunit 3-like central" evidence="4">
    <location>
        <begin position="280"/>
        <end position="768"/>
    </location>
</feature>
<dbReference type="GO" id="GO:0030289">
    <property type="term" value="C:protein phosphatase 4 complex"/>
    <property type="evidence" value="ECO:0007669"/>
    <property type="project" value="TreeGrafter"/>
</dbReference>
<feature type="region of interest" description="Disordered" evidence="3">
    <location>
        <begin position="782"/>
        <end position="860"/>
    </location>
</feature>
<evidence type="ECO:0000256" key="1">
    <source>
        <dbReference type="ARBA" id="ARBA00004123"/>
    </source>
</evidence>
<accession>A0A1E3NG64</accession>
<dbReference type="GO" id="GO:0072542">
    <property type="term" value="F:protein phosphatase activator activity"/>
    <property type="evidence" value="ECO:0007669"/>
    <property type="project" value="TreeGrafter"/>
</dbReference>
<dbReference type="GO" id="GO:0006974">
    <property type="term" value="P:DNA damage response"/>
    <property type="evidence" value="ECO:0007669"/>
    <property type="project" value="TreeGrafter"/>
</dbReference>
<comment type="subcellular location">
    <subcellularLocation>
        <location evidence="1">Nucleus</location>
    </subcellularLocation>
</comment>
<evidence type="ECO:0000313" key="7">
    <source>
        <dbReference type="Proteomes" id="UP000094455"/>
    </source>
</evidence>
<evidence type="ECO:0000256" key="2">
    <source>
        <dbReference type="ARBA" id="ARBA00023242"/>
    </source>
</evidence>
<feature type="region of interest" description="Disordered" evidence="3">
    <location>
        <begin position="1"/>
        <end position="80"/>
    </location>
</feature>
<dbReference type="Proteomes" id="UP000094455">
    <property type="component" value="Unassembled WGS sequence"/>
</dbReference>
<dbReference type="SUPFAM" id="SSF48371">
    <property type="entry name" value="ARM repeat"/>
    <property type="match status" value="1"/>
</dbReference>
<name>A0A1E3NG64_9ASCO</name>
<evidence type="ECO:0000259" key="4">
    <source>
        <dbReference type="Pfam" id="PF04802"/>
    </source>
</evidence>
<dbReference type="EMBL" id="KV454005">
    <property type="protein sequence ID" value="ODQ45076.1"/>
    <property type="molecule type" value="Genomic_DNA"/>
</dbReference>
<dbReference type="Pfam" id="PF04802">
    <property type="entry name" value="PP4R3"/>
    <property type="match status" value="1"/>
</dbReference>
<keyword evidence="7" id="KW-1185">Reference proteome</keyword>
<gene>
    <name evidence="6" type="ORF">PICMEDRAFT_165888</name>
</gene>
<dbReference type="InterPro" id="IPR051137">
    <property type="entry name" value="PP4R3-like"/>
</dbReference>
<dbReference type="Gene3D" id="2.30.29.30">
    <property type="entry name" value="Pleckstrin-homology domain (PH domain)/Phosphotyrosine-binding domain (PTB)"/>
    <property type="match status" value="1"/>
</dbReference>
<feature type="compositionally biased region" description="Polar residues" evidence="3">
    <location>
        <begin position="100"/>
        <end position="113"/>
    </location>
</feature>
<evidence type="ECO:0000313" key="6">
    <source>
        <dbReference type="EMBL" id="ODQ45076.1"/>
    </source>
</evidence>
<organism evidence="6 7">
    <name type="scientific">Pichia membranifaciens NRRL Y-2026</name>
    <dbReference type="NCBI Taxonomy" id="763406"/>
    <lineage>
        <taxon>Eukaryota</taxon>
        <taxon>Fungi</taxon>
        <taxon>Dikarya</taxon>
        <taxon>Ascomycota</taxon>
        <taxon>Saccharomycotina</taxon>
        <taxon>Pichiomycetes</taxon>
        <taxon>Pichiales</taxon>
        <taxon>Pichiaceae</taxon>
        <taxon>Pichia</taxon>
    </lineage>
</organism>
<dbReference type="InterPro" id="IPR006887">
    <property type="entry name" value="P4R3-like_central_dom"/>
</dbReference>
<reference evidence="6 7" key="1">
    <citation type="journal article" date="2016" name="Proc. Natl. Acad. Sci. U.S.A.">
        <title>Comparative genomics of biotechnologically important yeasts.</title>
        <authorList>
            <person name="Riley R."/>
            <person name="Haridas S."/>
            <person name="Wolfe K.H."/>
            <person name="Lopes M.R."/>
            <person name="Hittinger C.T."/>
            <person name="Goeker M."/>
            <person name="Salamov A.A."/>
            <person name="Wisecaver J.H."/>
            <person name="Long T.M."/>
            <person name="Calvey C.H."/>
            <person name="Aerts A.L."/>
            <person name="Barry K.W."/>
            <person name="Choi C."/>
            <person name="Clum A."/>
            <person name="Coughlan A.Y."/>
            <person name="Deshpande S."/>
            <person name="Douglass A.P."/>
            <person name="Hanson S.J."/>
            <person name="Klenk H.-P."/>
            <person name="LaButti K.M."/>
            <person name="Lapidus A."/>
            <person name="Lindquist E.A."/>
            <person name="Lipzen A.M."/>
            <person name="Meier-Kolthoff J.P."/>
            <person name="Ohm R.A."/>
            <person name="Otillar R.P."/>
            <person name="Pangilinan J.L."/>
            <person name="Peng Y."/>
            <person name="Rokas A."/>
            <person name="Rosa C.A."/>
            <person name="Scheuner C."/>
            <person name="Sibirny A.A."/>
            <person name="Slot J.C."/>
            <person name="Stielow J.B."/>
            <person name="Sun H."/>
            <person name="Kurtzman C.P."/>
            <person name="Blackwell M."/>
            <person name="Grigoriev I.V."/>
            <person name="Jeffries T.W."/>
        </authorList>
    </citation>
    <scope>NUCLEOTIDE SEQUENCE [LARGE SCALE GENOMIC DNA]</scope>
    <source>
        <strain evidence="6 7">NRRL Y-2026</strain>
    </source>
</reference>
<dbReference type="Pfam" id="PF22972">
    <property type="entry name" value="EVH1_PP4R3"/>
    <property type="match status" value="1"/>
</dbReference>
<dbReference type="AlphaFoldDB" id="A0A1E3NG64"/>
<evidence type="ECO:0000259" key="5">
    <source>
        <dbReference type="Pfam" id="PF22972"/>
    </source>
</evidence>
<dbReference type="GeneID" id="30177956"/>
<dbReference type="Gene3D" id="1.25.10.10">
    <property type="entry name" value="Leucine-rich Repeat Variant"/>
    <property type="match status" value="1"/>
</dbReference>
<dbReference type="SUPFAM" id="SSF50729">
    <property type="entry name" value="PH domain-like"/>
    <property type="match status" value="1"/>
</dbReference>
<feature type="compositionally biased region" description="Polar residues" evidence="3">
    <location>
        <begin position="23"/>
        <end position="72"/>
    </location>
</feature>
<dbReference type="InterPro" id="IPR011989">
    <property type="entry name" value="ARM-like"/>
</dbReference>
<sequence>MTLAPTTHPDPETPANDFPESPQKASAPQPASENSASSPRTTMTTQMSPLSPTPLSVSKVQTQELQPTTSVFTGPEEIPEDPVHTETTVHMEEIADPVSDSETTADKANQVPSQGEEKHQETTVMYKEHQVIRDDPNSDSGDNSPRRVKLYTLSADKWVDCGTGYCSGKLEPIPHFFVVNESDPKDVLLNSPIRGSTQYQRQQDTLIVWTNEDGTDYALSFQETDGCLQLCEFLIEIQNNKIAPNISLVAIIQSAEGEITEIIAGPAPELPVPSVENLENILDMLTINQFKNRIIGQILKSGGEWLVQLAHIFTSCEDNHQLSNIYCLSDIVKTLVYFNEIDIFELLIQGDILQNVVGILEYEPEFPGLKMNWRDFLNEKVKIKEVIKVNDDAIEEEIRKCFVLRFLKDVVLARLLDDSGLNCISTMIQNKESRILDFMQNNDSFLKELFALYGDDEDEEDDEKSLEKYRRKIDGIKLINQFVLISKTQQPFQRTEFYKALIAKGLMSMIKFSTREKEIESRILVTEVIVTIIEHEILLFKNSNEEMLMNTLINILIGEKNIGLKTQAFEAIKILIDPNNLVESNNKLINDSVNISELVDDSFFSDFYEKSALKLFQPIITIIEDDKTPPDAAYSREDLVTLEDLCELLGFISKFHDSVFSRSFILENHLLKGINKLIAPRFKYQLRLSAVRCLRNIVLLNDEFYTRYIIENDILSGFMQILHESNDYNNLVNSTCLNFLNIVIENLEVPNFQLLRRYLADNYHDILKGNFLGVSLLALPQPPSEPGDAATDNNGDEDNDTDVSTANLEPANPPSSSSTSSNKGKRALETEEQADSDAHGGMTGLHDGIGNSDKKKKMST</sequence>
<dbReference type="PANTHER" id="PTHR23318">
    <property type="entry name" value="ATP SYNTHASE GAMMA-RELATED"/>
    <property type="match status" value="1"/>
</dbReference>
<dbReference type="GO" id="GO:0005654">
    <property type="term" value="C:nucleoplasm"/>
    <property type="evidence" value="ECO:0007669"/>
    <property type="project" value="TreeGrafter"/>
</dbReference>
<dbReference type="OrthoDB" id="27483at2759"/>
<dbReference type="InterPro" id="IPR055236">
    <property type="entry name" value="EVH1_PP4R3"/>
</dbReference>
<dbReference type="InterPro" id="IPR016024">
    <property type="entry name" value="ARM-type_fold"/>
</dbReference>
<dbReference type="RefSeq" id="XP_019016189.1">
    <property type="nucleotide sequence ID" value="XM_019161269.1"/>
</dbReference>
<evidence type="ECO:0000256" key="3">
    <source>
        <dbReference type="SAM" id="MobiDB-lite"/>
    </source>
</evidence>
<feature type="region of interest" description="Disordered" evidence="3">
    <location>
        <begin position="98"/>
        <end position="122"/>
    </location>
</feature>
<dbReference type="PANTHER" id="PTHR23318:SF0">
    <property type="entry name" value="SERINE_THREONINE-PROTEIN PHOSPHATASE 4 REGULATORY SUBUNIT 3"/>
    <property type="match status" value="1"/>
</dbReference>
<feature type="domain" description="PP4R3 EVH1-like" evidence="5">
    <location>
        <begin position="146"/>
        <end position="242"/>
    </location>
</feature>
<protein>
    <submittedName>
        <fullName evidence="6">Uncharacterized protein</fullName>
    </submittedName>
</protein>
<dbReference type="InterPro" id="IPR011993">
    <property type="entry name" value="PH-like_dom_sf"/>
</dbReference>
<proteinExistence type="predicted"/>